<dbReference type="CDD" id="cd00130">
    <property type="entry name" value="PAS"/>
    <property type="match status" value="1"/>
</dbReference>
<keyword evidence="8" id="KW-1185">Reference proteome</keyword>
<evidence type="ECO:0000313" key="8">
    <source>
        <dbReference type="Proteomes" id="UP000002964"/>
    </source>
</evidence>
<comment type="cofactor">
    <cofactor evidence="1">
        <name>Mg(2+)</name>
        <dbReference type="ChEBI" id="CHEBI:18420"/>
    </cofactor>
</comment>
<dbReference type="STRING" id="631362.Thi970DRAFT_01277"/>
<evidence type="ECO:0000256" key="3">
    <source>
        <dbReference type="ARBA" id="ARBA00034247"/>
    </source>
</evidence>
<evidence type="ECO:0000259" key="6">
    <source>
        <dbReference type="PROSITE" id="PS50887"/>
    </source>
</evidence>
<reference evidence="7 8" key="2">
    <citation type="submission" date="2011-11" db="EMBL/GenBank/DDBJ databases">
        <authorList>
            <consortium name="US DOE Joint Genome Institute"/>
            <person name="Lucas S."/>
            <person name="Han J."/>
            <person name="Lapidus A."/>
            <person name="Cheng J.-F."/>
            <person name="Goodwin L."/>
            <person name="Pitluck S."/>
            <person name="Peters L."/>
            <person name="Ovchinnikova G."/>
            <person name="Zhang X."/>
            <person name="Detter J.C."/>
            <person name="Han C."/>
            <person name="Tapia R."/>
            <person name="Land M."/>
            <person name="Hauser L."/>
            <person name="Kyrpides N."/>
            <person name="Ivanova N."/>
            <person name="Pagani I."/>
            <person name="Vogl K."/>
            <person name="Liu Z."/>
            <person name="Overmann J."/>
            <person name="Frigaard N.-U."/>
            <person name="Bryant D."/>
            <person name="Woyke T."/>
        </authorList>
    </citation>
    <scope>NUCLEOTIDE SEQUENCE [LARGE SCALE GENOMIC DNA]</scope>
    <source>
        <strain evidence="7 8">970</strain>
    </source>
</reference>
<dbReference type="PROSITE" id="PS50112">
    <property type="entry name" value="PAS"/>
    <property type="match status" value="1"/>
</dbReference>
<feature type="coiled-coil region" evidence="4">
    <location>
        <begin position="111"/>
        <end position="152"/>
    </location>
</feature>
<dbReference type="PROSITE" id="PS50887">
    <property type="entry name" value="GGDEF"/>
    <property type="match status" value="1"/>
</dbReference>
<dbReference type="RefSeq" id="WP_009147687.1">
    <property type="nucleotide sequence ID" value="NZ_CP121471.1"/>
</dbReference>
<dbReference type="NCBIfam" id="TIGR00254">
    <property type="entry name" value="GGDEF"/>
    <property type="match status" value="1"/>
</dbReference>
<keyword evidence="4" id="KW-0175">Coiled coil</keyword>
<dbReference type="InterPro" id="IPR050469">
    <property type="entry name" value="Diguanylate_Cyclase"/>
</dbReference>
<dbReference type="Proteomes" id="UP000002964">
    <property type="component" value="Unassembled WGS sequence"/>
</dbReference>
<evidence type="ECO:0000313" key="7">
    <source>
        <dbReference type="EMBL" id="EIC23604.1"/>
    </source>
</evidence>
<accession>H8YYS8</accession>
<dbReference type="PANTHER" id="PTHR45138:SF9">
    <property type="entry name" value="DIGUANYLATE CYCLASE DGCM-RELATED"/>
    <property type="match status" value="1"/>
</dbReference>
<proteinExistence type="predicted"/>
<dbReference type="InterPro" id="IPR035965">
    <property type="entry name" value="PAS-like_dom_sf"/>
</dbReference>
<comment type="catalytic activity">
    <reaction evidence="3">
        <text>2 GTP = 3',3'-c-di-GMP + 2 diphosphate</text>
        <dbReference type="Rhea" id="RHEA:24898"/>
        <dbReference type="ChEBI" id="CHEBI:33019"/>
        <dbReference type="ChEBI" id="CHEBI:37565"/>
        <dbReference type="ChEBI" id="CHEBI:58805"/>
        <dbReference type="EC" id="2.7.7.65"/>
    </reaction>
</comment>
<dbReference type="InterPro" id="IPR000160">
    <property type="entry name" value="GGDEF_dom"/>
</dbReference>
<dbReference type="Gene3D" id="3.30.70.270">
    <property type="match status" value="1"/>
</dbReference>
<dbReference type="AlphaFoldDB" id="H8YYS8"/>
<dbReference type="FunFam" id="3.30.70.270:FF:000001">
    <property type="entry name" value="Diguanylate cyclase domain protein"/>
    <property type="match status" value="1"/>
</dbReference>
<evidence type="ECO:0000256" key="1">
    <source>
        <dbReference type="ARBA" id="ARBA00001946"/>
    </source>
</evidence>
<dbReference type="InterPro" id="IPR043128">
    <property type="entry name" value="Rev_trsase/Diguanyl_cyclase"/>
</dbReference>
<dbReference type="EMBL" id="JH603168">
    <property type="protein sequence ID" value="EIC23604.1"/>
    <property type="molecule type" value="Genomic_DNA"/>
</dbReference>
<organism evidence="7 8">
    <name type="scientific">Thiorhodovibrio frisius</name>
    <dbReference type="NCBI Taxonomy" id="631362"/>
    <lineage>
        <taxon>Bacteria</taxon>
        <taxon>Pseudomonadati</taxon>
        <taxon>Pseudomonadota</taxon>
        <taxon>Gammaproteobacteria</taxon>
        <taxon>Chromatiales</taxon>
        <taxon>Chromatiaceae</taxon>
        <taxon>Thiorhodovibrio</taxon>
    </lineage>
</organism>
<feature type="domain" description="PAS" evidence="5">
    <location>
        <begin position="12"/>
        <end position="76"/>
    </location>
</feature>
<gene>
    <name evidence="7" type="ORF">Thi970DRAFT_01277</name>
</gene>
<dbReference type="EC" id="2.7.7.65" evidence="2"/>
<dbReference type="GO" id="GO:0052621">
    <property type="term" value="F:diguanylate cyclase activity"/>
    <property type="evidence" value="ECO:0007669"/>
    <property type="project" value="UniProtKB-EC"/>
</dbReference>
<dbReference type="InterPro" id="IPR029787">
    <property type="entry name" value="Nucleotide_cyclase"/>
</dbReference>
<dbReference type="InterPro" id="IPR013767">
    <property type="entry name" value="PAS_fold"/>
</dbReference>
<dbReference type="SMART" id="SM00267">
    <property type="entry name" value="GGDEF"/>
    <property type="match status" value="1"/>
</dbReference>
<dbReference type="InterPro" id="IPR000014">
    <property type="entry name" value="PAS"/>
</dbReference>
<dbReference type="Pfam" id="PF00989">
    <property type="entry name" value="PAS"/>
    <property type="match status" value="1"/>
</dbReference>
<name>H8YYS8_9GAMM</name>
<dbReference type="PANTHER" id="PTHR45138">
    <property type="entry name" value="REGULATORY COMPONENTS OF SENSORY TRANSDUCTION SYSTEM"/>
    <property type="match status" value="1"/>
</dbReference>
<feature type="domain" description="GGDEF" evidence="6">
    <location>
        <begin position="180"/>
        <end position="309"/>
    </location>
</feature>
<dbReference type="SMART" id="SM00091">
    <property type="entry name" value="PAS"/>
    <property type="match status" value="1"/>
</dbReference>
<evidence type="ECO:0000259" key="5">
    <source>
        <dbReference type="PROSITE" id="PS50112"/>
    </source>
</evidence>
<dbReference type="SUPFAM" id="SSF55073">
    <property type="entry name" value="Nucleotide cyclase"/>
    <property type="match status" value="1"/>
</dbReference>
<dbReference type="Gene3D" id="3.30.450.20">
    <property type="entry name" value="PAS domain"/>
    <property type="match status" value="1"/>
</dbReference>
<dbReference type="Pfam" id="PF00990">
    <property type="entry name" value="GGDEF"/>
    <property type="match status" value="1"/>
</dbReference>
<sequence>MIQTTHRPWENEVLDLLLDAVCIVDAEGRFTYVNGACETIFGYTREELIGQPMIDLVLPEDREQTKQAATKVMEGTPTLRFENRYRRKDGRIIELSWTASWSESLGVRIGVARDMTERKRADEALADAKEQLERSNRSLQEANEMLQRLATTDHLTDIENRWSFENRAQIEISRAQRYGEHLSVILFDIDHFKAINDQFGHLIGDQVIIEITKRVGRNLRMVDMLARWGGEEFAVILPNCRLSDAALMAEKLRALIADEAFTHVGQVTSSFGVAEWAPQESLDQWIKHADNALYAAKAAGRNSFCVHKDRPNGAHES</sequence>
<evidence type="ECO:0000256" key="4">
    <source>
        <dbReference type="SAM" id="Coils"/>
    </source>
</evidence>
<dbReference type="CDD" id="cd01949">
    <property type="entry name" value="GGDEF"/>
    <property type="match status" value="1"/>
</dbReference>
<dbReference type="GO" id="GO:0006355">
    <property type="term" value="P:regulation of DNA-templated transcription"/>
    <property type="evidence" value="ECO:0007669"/>
    <property type="project" value="InterPro"/>
</dbReference>
<reference evidence="8" key="1">
    <citation type="submission" date="2011-06" db="EMBL/GenBank/DDBJ databases">
        <authorList>
            <consortium name="US DOE Joint Genome Institute (JGI-PGF)"/>
            <person name="Lucas S."/>
            <person name="Han J."/>
            <person name="Lapidus A."/>
            <person name="Cheng J.-F."/>
            <person name="Goodwin L."/>
            <person name="Pitluck S."/>
            <person name="Peters L."/>
            <person name="Land M.L."/>
            <person name="Hauser L."/>
            <person name="Vogl K."/>
            <person name="Liu Z."/>
            <person name="Overmann J."/>
            <person name="Frigaard N.-U."/>
            <person name="Bryant D.A."/>
            <person name="Woyke T.J."/>
        </authorList>
    </citation>
    <scope>NUCLEOTIDE SEQUENCE [LARGE SCALE GENOMIC DNA]</scope>
    <source>
        <strain evidence="8">970</strain>
    </source>
</reference>
<dbReference type="NCBIfam" id="TIGR00229">
    <property type="entry name" value="sensory_box"/>
    <property type="match status" value="1"/>
</dbReference>
<dbReference type="HOGENOM" id="CLU_000445_11_4_6"/>
<protein>
    <recommendedName>
        <fullName evidence="2">diguanylate cyclase</fullName>
        <ecNumber evidence="2">2.7.7.65</ecNumber>
    </recommendedName>
</protein>
<dbReference type="SUPFAM" id="SSF55785">
    <property type="entry name" value="PYP-like sensor domain (PAS domain)"/>
    <property type="match status" value="1"/>
</dbReference>
<evidence type="ECO:0000256" key="2">
    <source>
        <dbReference type="ARBA" id="ARBA00012528"/>
    </source>
</evidence>
<dbReference type="eggNOG" id="COG2199">
    <property type="taxonomic scope" value="Bacteria"/>
</dbReference>